<dbReference type="PROSITE" id="PS00893">
    <property type="entry name" value="NUDIX_BOX"/>
    <property type="match status" value="1"/>
</dbReference>
<evidence type="ECO:0000256" key="3">
    <source>
        <dbReference type="SAM" id="MobiDB-lite"/>
    </source>
</evidence>
<evidence type="ECO:0000256" key="2">
    <source>
        <dbReference type="ARBA" id="ARBA00022801"/>
    </source>
</evidence>
<dbReference type="InterPro" id="IPR000086">
    <property type="entry name" value="NUDIX_hydrolase_dom"/>
</dbReference>
<sequence>MTYQYEYPHPAVTTDTAVFSIIEGRLNVALIERAGEPYKGHWALPGGFVQMDEDLETGARRELAEEAGVTPAQLEGLPFLQIGAYGRPDRDPRERVITVVYLTLVPMDRLKLVASTDAAKAEWFSFDNLPELAFDHAKILDDARNALAKLVSTDLGDDASVVFSFLPEEFTLSQAQVAFETIKGEPLEKRNFRKWINAHWDLEDLEKKTTGGRHRPASLYKLKGPKKAA</sequence>
<evidence type="ECO:0000259" key="4">
    <source>
        <dbReference type="PROSITE" id="PS51462"/>
    </source>
</evidence>
<accession>A0A0T5P213</accession>
<dbReference type="PATRIC" id="fig|540747.5.peg.3327"/>
<evidence type="ECO:0000313" key="8">
    <source>
        <dbReference type="Proteomes" id="UP000325785"/>
    </source>
</evidence>
<dbReference type="InterPro" id="IPR054105">
    <property type="entry name" value="WHD_NrtR"/>
</dbReference>
<keyword evidence="6" id="KW-0808">Transferase</keyword>
<dbReference type="InterPro" id="IPR036388">
    <property type="entry name" value="WH-like_DNA-bd_sf"/>
</dbReference>
<dbReference type="CDD" id="cd18873">
    <property type="entry name" value="NUDIX_NadM_like"/>
    <property type="match status" value="1"/>
</dbReference>
<dbReference type="Proteomes" id="UP000051401">
    <property type="component" value="Unassembled WGS sequence"/>
</dbReference>
<dbReference type="EMBL" id="LAXI01000025">
    <property type="protein sequence ID" value="KRS15189.1"/>
    <property type="molecule type" value="Genomic_DNA"/>
</dbReference>
<reference evidence="6 8" key="2">
    <citation type="submission" date="2018-08" db="EMBL/GenBank/DDBJ databases">
        <title>Genetic Globetrotter - A new plasmid hitch-hiking vast phylogenetic and geographic distances.</title>
        <authorList>
            <person name="Vollmers J."/>
            <person name="Petersen J."/>
        </authorList>
    </citation>
    <scope>NUCLEOTIDE SEQUENCE [LARGE SCALE GENOMIC DNA]</scope>
    <source>
        <strain evidence="6 8">DSM 26383</strain>
    </source>
</reference>
<dbReference type="GO" id="GO:0016787">
    <property type="term" value="F:hydrolase activity"/>
    <property type="evidence" value="ECO:0007669"/>
    <property type="project" value="UniProtKB-KW"/>
</dbReference>
<dbReference type="SUPFAM" id="SSF46785">
    <property type="entry name" value="Winged helix' DNA-binding domain"/>
    <property type="match status" value="1"/>
</dbReference>
<reference evidence="5 7" key="1">
    <citation type="submission" date="2015-04" db="EMBL/GenBank/DDBJ databases">
        <title>The draft genome sequence of Roseovarius indicus B108T.</title>
        <authorList>
            <person name="Li G."/>
            <person name="Lai Q."/>
            <person name="Shao Z."/>
            <person name="Yan P."/>
        </authorList>
    </citation>
    <scope>NUCLEOTIDE SEQUENCE [LARGE SCALE GENOMIC DNA]</scope>
    <source>
        <strain evidence="5 7">B108</strain>
    </source>
</reference>
<comment type="cofactor">
    <cofactor evidence="1">
        <name>Mg(2+)</name>
        <dbReference type="ChEBI" id="CHEBI:18420"/>
    </cofactor>
</comment>
<dbReference type="GO" id="GO:0016779">
    <property type="term" value="F:nucleotidyltransferase activity"/>
    <property type="evidence" value="ECO:0007669"/>
    <property type="project" value="UniProtKB-KW"/>
</dbReference>
<dbReference type="Pfam" id="PF21906">
    <property type="entry name" value="WHD_NrtR"/>
    <property type="match status" value="1"/>
</dbReference>
<dbReference type="PANTHER" id="PTHR43736">
    <property type="entry name" value="ADP-RIBOSE PYROPHOSPHATASE"/>
    <property type="match status" value="1"/>
</dbReference>
<dbReference type="RefSeq" id="WP_057820689.1">
    <property type="nucleotide sequence ID" value="NZ_CP031598.1"/>
</dbReference>
<dbReference type="InterPro" id="IPR036390">
    <property type="entry name" value="WH_DNA-bd_sf"/>
</dbReference>
<dbReference type="SUPFAM" id="SSF55811">
    <property type="entry name" value="Nudix"/>
    <property type="match status" value="1"/>
</dbReference>
<dbReference type="Pfam" id="PF00293">
    <property type="entry name" value="NUDIX"/>
    <property type="match status" value="1"/>
</dbReference>
<dbReference type="InterPro" id="IPR020084">
    <property type="entry name" value="NUDIX_hydrolase_CS"/>
</dbReference>
<dbReference type="PANTHER" id="PTHR43736:SF4">
    <property type="entry name" value="SLR1690 PROTEIN"/>
    <property type="match status" value="1"/>
</dbReference>
<protein>
    <submittedName>
        <fullName evidence="5 6">NUDIX hydrolase</fullName>
    </submittedName>
</protein>
<dbReference type="InterPro" id="IPR015797">
    <property type="entry name" value="NUDIX_hydrolase-like_dom_sf"/>
</dbReference>
<dbReference type="AlphaFoldDB" id="A0A0T5P213"/>
<dbReference type="EMBL" id="CP031598">
    <property type="protein sequence ID" value="QEW24831.1"/>
    <property type="molecule type" value="Genomic_DNA"/>
</dbReference>
<dbReference type="KEGG" id="rid:RIdsm_00615"/>
<organism evidence="5 7">
    <name type="scientific">Roseovarius indicus</name>
    <dbReference type="NCBI Taxonomy" id="540747"/>
    <lineage>
        <taxon>Bacteria</taxon>
        <taxon>Pseudomonadati</taxon>
        <taxon>Pseudomonadota</taxon>
        <taxon>Alphaproteobacteria</taxon>
        <taxon>Rhodobacterales</taxon>
        <taxon>Roseobacteraceae</taxon>
        <taxon>Roseovarius</taxon>
    </lineage>
</organism>
<gene>
    <name evidence="6" type="ORF">RIdsm_00615</name>
    <name evidence="5" type="ORF">XM52_24865</name>
</gene>
<keyword evidence="7" id="KW-1185">Reference proteome</keyword>
<name>A0A0T5P213_9RHOB</name>
<keyword evidence="6" id="KW-0548">Nucleotidyltransferase</keyword>
<evidence type="ECO:0000256" key="1">
    <source>
        <dbReference type="ARBA" id="ARBA00001946"/>
    </source>
</evidence>
<keyword evidence="2 5" id="KW-0378">Hydrolase</keyword>
<proteinExistence type="predicted"/>
<dbReference type="Proteomes" id="UP000325785">
    <property type="component" value="Chromosome"/>
</dbReference>
<feature type="region of interest" description="Disordered" evidence="3">
    <location>
        <begin position="209"/>
        <end position="229"/>
    </location>
</feature>
<dbReference type="OrthoDB" id="9761969at2"/>
<dbReference type="Gene3D" id="3.90.79.10">
    <property type="entry name" value="Nucleoside Triphosphate Pyrophosphohydrolase"/>
    <property type="match status" value="1"/>
</dbReference>
<evidence type="ECO:0000313" key="6">
    <source>
        <dbReference type="EMBL" id="QEW24831.1"/>
    </source>
</evidence>
<dbReference type="PROSITE" id="PS51462">
    <property type="entry name" value="NUDIX"/>
    <property type="match status" value="1"/>
</dbReference>
<dbReference type="Gene3D" id="1.10.10.10">
    <property type="entry name" value="Winged helix-like DNA-binding domain superfamily/Winged helix DNA-binding domain"/>
    <property type="match status" value="1"/>
</dbReference>
<evidence type="ECO:0000313" key="7">
    <source>
        <dbReference type="Proteomes" id="UP000051401"/>
    </source>
</evidence>
<evidence type="ECO:0000313" key="5">
    <source>
        <dbReference type="EMBL" id="KRS15189.1"/>
    </source>
</evidence>
<feature type="domain" description="Nudix hydrolase" evidence="4">
    <location>
        <begin position="7"/>
        <end position="147"/>
    </location>
</feature>